<comment type="caution">
    <text evidence="1">The sequence shown here is derived from an EMBL/GenBank/DDBJ whole genome shotgun (WGS) entry which is preliminary data.</text>
</comment>
<dbReference type="EMBL" id="QKSB01000001">
    <property type="protein sequence ID" value="PZE18336.1"/>
    <property type="molecule type" value="Genomic_DNA"/>
</dbReference>
<protein>
    <submittedName>
        <fullName evidence="1">Uncharacterized protein</fullName>
    </submittedName>
</protein>
<gene>
    <name evidence="1" type="ORF">DNU06_00435</name>
</gene>
<reference evidence="1 2" key="1">
    <citation type="submission" date="2018-06" db="EMBL/GenBank/DDBJ databases">
        <title>The draft genome sequence of Crocinitomix sp. SM1701.</title>
        <authorList>
            <person name="Zhang X."/>
        </authorList>
    </citation>
    <scope>NUCLEOTIDE SEQUENCE [LARGE SCALE GENOMIC DNA]</scope>
    <source>
        <strain evidence="1 2">SM1701</strain>
    </source>
</reference>
<sequence length="172" mass="19542">MQAKVRFIFIILSLILGLNSCFKKETYPSVPVVEFNDFILYGQHDSATFILNFTDGEGDIGLLESDTLAPYNKDGENYNNLFLYYFEKDDSLGWVPGKVNGVPIVFSFRVDPVLPYDKSKGIKGTITYAFGKVQFYNPFSANADTIKYQFQLVDRALNYSNLGETDPIYITF</sequence>
<organism evidence="1 2">
    <name type="scientific">Putridiphycobacter roseus</name>
    <dbReference type="NCBI Taxonomy" id="2219161"/>
    <lineage>
        <taxon>Bacteria</taxon>
        <taxon>Pseudomonadati</taxon>
        <taxon>Bacteroidota</taxon>
        <taxon>Flavobacteriia</taxon>
        <taxon>Flavobacteriales</taxon>
        <taxon>Crocinitomicaceae</taxon>
        <taxon>Putridiphycobacter</taxon>
    </lineage>
</organism>
<name>A0A2W1NKE2_9FLAO</name>
<dbReference type="OrthoDB" id="980982at2"/>
<evidence type="ECO:0000313" key="1">
    <source>
        <dbReference type="EMBL" id="PZE18336.1"/>
    </source>
</evidence>
<dbReference type="RefSeq" id="WP_111061237.1">
    <property type="nucleotide sequence ID" value="NZ_JBHUCU010000007.1"/>
</dbReference>
<accession>A0A2W1NKE2</accession>
<dbReference type="Proteomes" id="UP000249248">
    <property type="component" value="Unassembled WGS sequence"/>
</dbReference>
<proteinExistence type="predicted"/>
<evidence type="ECO:0000313" key="2">
    <source>
        <dbReference type="Proteomes" id="UP000249248"/>
    </source>
</evidence>
<keyword evidence="2" id="KW-1185">Reference proteome</keyword>
<dbReference type="AlphaFoldDB" id="A0A2W1NKE2"/>